<comment type="caution">
    <text evidence="2">The sequence shown here is derived from an EMBL/GenBank/DDBJ whole genome shotgun (WGS) entry which is preliminary data.</text>
</comment>
<accession>A0A840YT49</accession>
<keyword evidence="1" id="KW-0472">Membrane</keyword>
<name>A0A840YT49_9SPHN</name>
<evidence type="ECO:0000313" key="2">
    <source>
        <dbReference type="EMBL" id="MBB5712827.1"/>
    </source>
</evidence>
<reference evidence="2 3" key="1">
    <citation type="submission" date="2020-08" db="EMBL/GenBank/DDBJ databases">
        <title>Genomic Encyclopedia of Type Strains, Phase IV (KMG-IV): sequencing the most valuable type-strain genomes for metagenomic binning, comparative biology and taxonomic classification.</title>
        <authorList>
            <person name="Goeker M."/>
        </authorList>
    </citation>
    <scope>NUCLEOTIDE SEQUENCE [LARGE SCALE GENOMIC DNA]</scope>
    <source>
        <strain evidence="2 3">DSM 26736</strain>
    </source>
</reference>
<evidence type="ECO:0000313" key="3">
    <source>
        <dbReference type="Proteomes" id="UP000527143"/>
    </source>
</evidence>
<feature type="transmembrane region" description="Helical" evidence="1">
    <location>
        <begin position="89"/>
        <end position="109"/>
    </location>
</feature>
<dbReference type="RefSeq" id="WP_184091644.1">
    <property type="nucleotide sequence ID" value="NZ_JACIJF010000026.1"/>
</dbReference>
<protein>
    <submittedName>
        <fullName evidence="2">Uncharacterized protein</fullName>
    </submittedName>
</protein>
<evidence type="ECO:0000256" key="1">
    <source>
        <dbReference type="SAM" id="Phobius"/>
    </source>
</evidence>
<organism evidence="2 3">
    <name type="scientific">Sphingomonas xinjiangensis</name>
    <dbReference type="NCBI Taxonomy" id="643568"/>
    <lineage>
        <taxon>Bacteria</taxon>
        <taxon>Pseudomonadati</taxon>
        <taxon>Pseudomonadota</taxon>
        <taxon>Alphaproteobacteria</taxon>
        <taxon>Sphingomonadales</taxon>
        <taxon>Sphingomonadaceae</taxon>
        <taxon>Sphingomonas</taxon>
    </lineage>
</organism>
<gene>
    <name evidence="2" type="ORF">FHT02_004088</name>
</gene>
<sequence>MQVSLFRALKSINIDDEIAAKAVEVVEEHIEMSVAGAVKPLENKIDTLVALVGTQNGKIDALATKVESVNLSMQTAVSSMRGDINTLRWLVAATATVIATAGAAVGIVAKLPL</sequence>
<keyword evidence="1" id="KW-0812">Transmembrane</keyword>
<dbReference type="Proteomes" id="UP000527143">
    <property type="component" value="Unassembled WGS sequence"/>
</dbReference>
<keyword evidence="3" id="KW-1185">Reference proteome</keyword>
<dbReference type="EMBL" id="JACIJF010000026">
    <property type="protein sequence ID" value="MBB5712827.1"/>
    <property type="molecule type" value="Genomic_DNA"/>
</dbReference>
<proteinExistence type="predicted"/>
<dbReference type="AlphaFoldDB" id="A0A840YT49"/>
<keyword evidence="1" id="KW-1133">Transmembrane helix</keyword>